<comment type="subcellular location">
    <subcellularLocation>
        <location evidence="1">Cell outer membrane</location>
    </subcellularLocation>
</comment>
<feature type="chain" id="PRO_5046649567" description="OmpA-like domain-containing protein" evidence="6">
    <location>
        <begin position="23"/>
        <end position="420"/>
    </location>
</feature>
<dbReference type="Gene3D" id="2.60.40.1120">
    <property type="entry name" value="Carboxypeptidase-like, regulatory domain"/>
    <property type="match status" value="1"/>
</dbReference>
<feature type="region of interest" description="Disordered" evidence="5">
    <location>
        <begin position="170"/>
        <end position="218"/>
    </location>
</feature>
<keyword evidence="2 4" id="KW-0472">Membrane</keyword>
<dbReference type="Pfam" id="PF00691">
    <property type="entry name" value="OmpA"/>
    <property type="match status" value="1"/>
</dbReference>
<dbReference type="PANTHER" id="PTHR30329:SF21">
    <property type="entry name" value="LIPOPROTEIN YIAD-RELATED"/>
    <property type="match status" value="1"/>
</dbReference>
<proteinExistence type="predicted"/>
<dbReference type="Gene3D" id="3.30.1330.60">
    <property type="entry name" value="OmpA-like domain"/>
    <property type="match status" value="1"/>
</dbReference>
<protein>
    <recommendedName>
        <fullName evidence="7">OmpA-like domain-containing protein</fullName>
    </recommendedName>
</protein>
<reference evidence="9" key="1">
    <citation type="journal article" date="2019" name="Int. J. Syst. Evol. Microbiol.">
        <title>The Global Catalogue of Microorganisms (GCM) 10K type strain sequencing project: providing services to taxonomists for standard genome sequencing and annotation.</title>
        <authorList>
            <consortium name="The Broad Institute Genomics Platform"/>
            <consortium name="The Broad Institute Genome Sequencing Center for Infectious Disease"/>
            <person name="Wu L."/>
            <person name="Ma J."/>
        </authorList>
    </citation>
    <scope>NUCLEOTIDE SEQUENCE [LARGE SCALE GENOMIC DNA]</scope>
    <source>
        <strain evidence="9">JCM 17925</strain>
    </source>
</reference>
<keyword evidence="6" id="KW-0732">Signal</keyword>
<evidence type="ECO:0000256" key="4">
    <source>
        <dbReference type="PROSITE-ProRule" id="PRU00473"/>
    </source>
</evidence>
<dbReference type="EMBL" id="BAABHB010000002">
    <property type="protein sequence ID" value="GAA4399309.1"/>
    <property type="molecule type" value="Genomic_DNA"/>
</dbReference>
<dbReference type="InterPro" id="IPR006665">
    <property type="entry name" value="OmpA-like"/>
</dbReference>
<evidence type="ECO:0000313" key="9">
    <source>
        <dbReference type="Proteomes" id="UP001500936"/>
    </source>
</evidence>
<dbReference type="PRINTS" id="PR01021">
    <property type="entry name" value="OMPADOMAIN"/>
</dbReference>
<feature type="signal peptide" evidence="6">
    <location>
        <begin position="1"/>
        <end position="22"/>
    </location>
</feature>
<evidence type="ECO:0000256" key="3">
    <source>
        <dbReference type="ARBA" id="ARBA00023237"/>
    </source>
</evidence>
<keyword evidence="9" id="KW-1185">Reference proteome</keyword>
<dbReference type="InterPro" id="IPR006664">
    <property type="entry name" value="OMP_bac"/>
</dbReference>
<keyword evidence="3" id="KW-0998">Cell outer membrane</keyword>
<name>A0ABP8K2N0_9BACT</name>
<dbReference type="PANTHER" id="PTHR30329">
    <property type="entry name" value="STATOR ELEMENT OF FLAGELLAR MOTOR COMPLEX"/>
    <property type="match status" value="1"/>
</dbReference>
<accession>A0ABP8K2N0</accession>
<comment type="caution">
    <text evidence="8">The sequence shown here is derived from an EMBL/GenBank/DDBJ whole genome shotgun (WGS) entry which is preliminary data.</text>
</comment>
<feature type="compositionally biased region" description="Pro residues" evidence="5">
    <location>
        <begin position="175"/>
        <end position="194"/>
    </location>
</feature>
<evidence type="ECO:0000256" key="5">
    <source>
        <dbReference type="SAM" id="MobiDB-lite"/>
    </source>
</evidence>
<evidence type="ECO:0000256" key="2">
    <source>
        <dbReference type="ARBA" id="ARBA00023136"/>
    </source>
</evidence>
<evidence type="ECO:0000259" key="7">
    <source>
        <dbReference type="PROSITE" id="PS51123"/>
    </source>
</evidence>
<organism evidence="8 9">
    <name type="scientific">Nibrella viscosa</name>
    <dbReference type="NCBI Taxonomy" id="1084524"/>
    <lineage>
        <taxon>Bacteria</taxon>
        <taxon>Pseudomonadati</taxon>
        <taxon>Bacteroidota</taxon>
        <taxon>Cytophagia</taxon>
        <taxon>Cytophagales</taxon>
        <taxon>Spirosomataceae</taxon>
        <taxon>Nibrella</taxon>
    </lineage>
</organism>
<gene>
    <name evidence="8" type="ORF">GCM10023187_10940</name>
</gene>
<dbReference type="PROSITE" id="PS51123">
    <property type="entry name" value="OMPA_2"/>
    <property type="match status" value="1"/>
</dbReference>
<evidence type="ECO:0000256" key="6">
    <source>
        <dbReference type="SAM" id="SignalP"/>
    </source>
</evidence>
<evidence type="ECO:0000256" key="1">
    <source>
        <dbReference type="ARBA" id="ARBA00004442"/>
    </source>
</evidence>
<evidence type="ECO:0000313" key="8">
    <source>
        <dbReference type="EMBL" id="GAA4399309.1"/>
    </source>
</evidence>
<sequence>MLMKTALRWLWILVVCPLWAQAQVQYVTERPRVEEANDPDVTIRRIELTDRYTVIYMTFYRRSQQAPPYRRQSPNRLPFPFPQESIETTTINFQPSSRLYANQGERSFRFIRAENIPVTERRGVRPGEQVDFVVYFERLEPGIEIFDLFECNDSRGNICFNFYGVHVNNPLRRQPQPPAQRQPQRPAPRTPAPEPEPRVEQPPVTVTPTTPEPVAPATVSIRGVIRDAKTQKPVLATVSYQLLTNDRPLSDTVRNDWQNGSYRIAARPISIYAVSVTAKGYLGLSDTLTTTRTDLVRDLELTPIEEGTKVTLRNIYFDVSKYDLRSESFPELDQLVSLMRDNPTMKIRLEGHTDIVGDFDANLELSRNRVKEVKSYLVSKGIDAGRIDTIGYGASRPINKNATVKERQENRRVEMVITQK</sequence>
<feature type="domain" description="OmpA-like" evidence="7">
    <location>
        <begin position="306"/>
        <end position="420"/>
    </location>
</feature>
<dbReference type="InterPro" id="IPR050330">
    <property type="entry name" value="Bact_OuterMem_StrucFunc"/>
</dbReference>
<dbReference type="InterPro" id="IPR036737">
    <property type="entry name" value="OmpA-like_sf"/>
</dbReference>
<dbReference type="SUPFAM" id="SSF103088">
    <property type="entry name" value="OmpA-like"/>
    <property type="match status" value="1"/>
</dbReference>
<dbReference type="CDD" id="cd07185">
    <property type="entry name" value="OmpA_C-like"/>
    <property type="match status" value="1"/>
</dbReference>
<dbReference type="Proteomes" id="UP001500936">
    <property type="component" value="Unassembled WGS sequence"/>
</dbReference>